<dbReference type="PROSITE" id="PS50217">
    <property type="entry name" value="BZIP"/>
    <property type="match status" value="1"/>
</dbReference>
<keyword evidence="1" id="KW-0805">Transcription regulation</keyword>
<dbReference type="GO" id="GO:0000981">
    <property type="term" value="F:DNA-binding transcription factor activity, RNA polymerase II-specific"/>
    <property type="evidence" value="ECO:0007669"/>
    <property type="project" value="TreeGrafter"/>
</dbReference>
<dbReference type="PANTHER" id="PTHR23351:SF24">
    <property type="entry name" value="ACTIVATING TRANSCRIPTION FACTOR 3-RELATED"/>
    <property type="match status" value="1"/>
</dbReference>
<evidence type="ECO:0000259" key="6">
    <source>
        <dbReference type="PROSITE" id="PS50217"/>
    </source>
</evidence>
<keyword evidence="3" id="KW-0804">Transcription</keyword>
<dbReference type="GO" id="GO:0005634">
    <property type="term" value="C:nucleus"/>
    <property type="evidence" value="ECO:0007669"/>
    <property type="project" value="UniProtKB-ARBA"/>
</dbReference>
<reference evidence="7" key="1">
    <citation type="submission" date="2022-01" db="EMBL/GenBank/DDBJ databases">
        <authorList>
            <person name="King R."/>
        </authorList>
    </citation>
    <scope>NUCLEOTIDE SEQUENCE</scope>
</reference>
<feature type="region of interest" description="Disordered" evidence="5">
    <location>
        <begin position="220"/>
        <end position="252"/>
    </location>
</feature>
<dbReference type="OrthoDB" id="2596881at2759"/>
<feature type="compositionally biased region" description="Low complexity" evidence="5">
    <location>
        <begin position="165"/>
        <end position="195"/>
    </location>
</feature>
<dbReference type="GO" id="GO:0000978">
    <property type="term" value="F:RNA polymerase II cis-regulatory region sequence-specific DNA binding"/>
    <property type="evidence" value="ECO:0007669"/>
    <property type="project" value="TreeGrafter"/>
</dbReference>
<feature type="region of interest" description="Disordered" evidence="5">
    <location>
        <begin position="146"/>
        <end position="201"/>
    </location>
</feature>
<proteinExistence type="predicted"/>
<evidence type="ECO:0000313" key="8">
    <source>
        <dbReference type="Proteomes" id="UP001153620"/>
    </source>
</evidence>
<dbReference type="Gene3D" id="1.20.5.170">
    <property type="match status" value="1"/>
</dbReference>
<accession>A0A9N9S762</accession>
<dbReference type="InterPro" id="IPR000837">
    <property type="entry name" value="AP-1"/>
</dbReference>
<dbReference type="PANTHER" id="PTHR23351">
    <property type="entry name" value="FOS TRANSCRIPTION FACTOR-RELATED"/>
    <property type="match status" value="1"/>
</dbReference>
<organism evidence="7 8">
    <name type="scientific">Chironomus riparius</name>
    <dbReference type="NCBI Taxonomy" id="315576"/>
    <lineage>
        <taxon>Eukaryota</taxon>
        <taxon>Metazoa</taxon>
        <taxon>Ecdysozoa</taxon>
        <taxon>Arthropoda</taxon>
        <taxon>Hexapoda</taxon>
        <taxon>Insecta</taxon>
        <taxon>Pterygota</taxon>
        <taxon>Neoptera</taxon>
        <taxon>Endopterygota</taxon>
        <taxon>Diptera</taxon>
        <taxon>Nematocera</taxon>
        <taxon>Chironomoidea</taxon>
        <taxon>Chironomidae</taxon>
        <taxon>Chironominae</taxon>
        <taxon>Chironomus</taxon>
    </lineage>
</organism>
<evidence type="ECO:0000256" key="2">
    <source>
        <dbReference type="ARBA" id="ARBA00023125"/>
    </source>
</evidence>
<keyword evidence="2" id="KW-0238">DNA-binding</keyword>
<dbReference type="InterPro" id="IPR004827">
    <property type="entry name" value="bZIP"/>
</dbReference>
<evidence type="ECO:0000256" key="3">
    <source>
        <dbReference type="ARBA" id="ARBA00023163"/>
    </source>
</evidence>
<dbReference type="PROSITE" id="PS00036">
    <property type="entry name" value="BZIP_BASIC"/>
    <property type="match status" value="1"/>
</dbReference>
<reference evidence="7" key="2">
    <citation type="submission" date="2022-10" db="EMBL/GenBank/DDBJ databases">
        <authorList>
            <consortium name="ENA_rothamsted_submissions"/>
            <consortium name="culmorum"/>
            <person name="King R."/>
        </authorList>
    </citation>
    <scope>NUCLEOTIDE SEQUENCE</scope>
</reference>
<name>A0A9N9S762_9DIPT</name>
<dbReference type="SMART" id="SM00338">
    <property type="entry name" value="BRLZ"/>
    <property type="match status" value="1"/>
</dbReference>
<evidence type="ECO:0000313" key="7">
    <source>
        <dbReference type="EMBL" id="CAG9809980.1"/>
    </source>
</evidence>
<dbReference type="Proteomes" id="UP001153620">
    <property type="component" value="Chromosome 3"/>
</dbReference>
<feature type="coiled-coil region" evidence="4">
    <location>
        <begin position="270"/>
        <end position="304"/>
    </location>
</feature>
<dbReference type="InterPro" id="IPR046347">
    <property type="entry name" value="bZIP_sf"/>
</dbReference>
<evidence type="ECO:0000256" key="4">
    <source>
        <dbReference type="SAM" id="Coils"/>
    </source>
</evidence>
<dbReference type="AlphaFoldDB" id="A0A9N9S762"/>
<protein>
    <recommendedName>
        <fullName evidence="6">BZIP domain-containing protein</fullName>
    </recommendedName>
</protein>
<dbReference type="Pfam" id="PF00170">
    <property type="entry name" value="bZIP_1"/>
    <property type="match status" value="1"/>
</dbReference>
<dbReference type="SUPFAM" id="SSF57959">
    <property type="entry name" value="Leucine zipper domain"/>
    <property type="match status" value="1"/>
</dbReference>
<keyword evidence="4" id="KW-0175">Coiled coil</keyword>
<dbReference type="EMBL" id="OU895879">
    <property type="protein sequence ID" value="CAG9809980.1"/>
    <property type="molecule type" value="Genomic_DNA"/>
</dbReference>
<dbReference type="PRINTS" id="PR00042">
    <property type="entry name" value="LEUZIPPRFOS"/>
</dbReference>
<gene>
    <name evidence="7" type="ORF">CHIRRI_LOCUS12797</name>
</gene>
<feature type="domain" description="BZIP" evidence="6">
    <location>
        <begin position="245"/>
        <end position="308"/>
    </location>
</feature>
<evidence type="ECO:0000256" key="5">
    <source>
        <dbReference type="SAM" id="MobiDB-lite"/>
    </source>
</evidence>
<keyword evidence="8" id="KW-1185">Reference proteome</keyword>
<sequence>MYNFNTSLSTPLLGVGVDFCSSTPRTPEILNSLIAMTNPFEYSYTSATSQNQTIPTVSSSNGGSLSNLFNDTSPVIACKLENSFIQQQYDNNSQSNCSSSSSLESPSTTPLHMASTIASTTPSLQQTRSQLIKAGVKLLIQNKRKNSGSSCDADCKPPPLKIRATSTLSSPTSSSRDFISSIPINSNTSSNSDSSEIVPLTSPKQVASPISVRNFSIKTDSTTSCDEDTDIKPLVNKHNLTPEDEDRRRRRRERNKIAATKCRLKKRECINNLMRESETLEAQNVELKTQLKSLEEEYKYLTDMWQAHQHECKNLSLLGSVTNRNTNNICDGSLDPLSELDAALKDTNNNKHLNDQSQLPSLTPLINCNVSFDFY</sequence>
<evidence type="ECO:0000256" key="1">
    <source>
        <dbReference type="ARBA" id="ARBA00023015"/>
    </source>
</evidence>